<evidence type="ECO:0000313" key="1">
    <source>
        <dbReference type="EMBL" id="CAF1506872.1"/>
    </source>
</evidence>
<accession>A0A815TLQ6</accession>
<gene>
    <name evidence="1" type="ORF">ZHD862_LOCUS37718</name>
</gene>
<feature type="non-terminal residue" evidence="1">
    <location>
        <position position="88"/>
    </location>
</feature>
<organism evidence="1 2">
    <name type="scientific">Rotaria sordida</name>
    <dbReference type="NCBI Taxonomy" id="392033"/>
    <lineage>
        <taxon>Eukaryota</taxon>
        <taxon>Metazoa</taxon>
        <taxon>Spiralia</taxon>
        <taxon>Gnathifera</taxon>
        <taxon>Rotifera</taxon>
        <taxon>Eurotatoria</taxon>
        <taxon>Bdelloidea</taxon>
        <taxon>Philodinida</taxon>
        <taxon>Philodinidae</taxon>
        <taxon>Rotaria</taxon>
    </lineage>
</organism>
<protein>
    <submittedName>
        <fullName evidence="1">Uncharacterized protein</fullName>
    </submittedName>
</protein>
<dbReference type="Proteomes" id="UP000663864">
    <property type="component" value="Unassembled WGS sequence"/>
</dbReference>
<reference evidence="1" key="1">
    <citation type="submission" date="2021-02" db="EMBL/GenBank/DDBJ databases">
        <authorList>
            <person name="Nowell W R."/>
        </authorList>
    </citation>
    <scope>NUCLEOTIDE SEQUENCE</scope>
</reference>
<sequence>MNKQNQHNLAIDLNVYSKNQQFRLYDCVKRGQSNFLRQSTYFQFNEAFETSYHTILKKSIIAYNIEHSNLQVVYLENNQFKFKVPNLQ</sequence>
<comment type="caution">
    <text evidence="1">The sequence shown here is derived from an EMBL/GenBank/DDBJ whole genome shotgun (WGS) entry which is preliminary data.</text>
</comment>
<dbReference type="AlphaFoldDB" id="A0A815TLQ6"/>
<name>A0A815TLQ6_9BILA</name>
<proteinExistence type="predicted"/>
<evidence type="ECO:0000313" key="2">
    <source>
        <dbReference type="Proteomes" id="UP000663864"/>
    </source>
</evidence>
<dbReference type="EMBL" id="CAJNOT010007490">
    <property type="protein sequence ID" value="CAF1506872.1"/>
    <property type="molecule type" value="Genomic_DNA"/>
</dbReference>